<accession>A0A7C4NRA3</accession>
<dbReference type="EMBL" id="DTBP01000026">
    <property type="protein sequence ID" value="HGQ74213.1"/>
    <property type="molecule type" value="Genomic_DNA"/>
</dbReference>
<organism evidence="1">
    <name type="scientific">Staphylothermus marinus</name>
    <dbReference type="NCBI Taxonomy" id="2280"/>
    <lineage>
        <taxon>Archaea</taxon>
        <taxon>Thermoproteota</taxon>
        <taxon>Thermoprotei</taxon>
        <taxon>Desulfurococcales</taxon>
        <taxon>Desulfurococcaceae</taxon>
        <taxon>Staphylothermus</taxon>
    </lineage>
</organism>
<reference evidence="1" key="1">
    <citation type="journal article" date="2020" name="mSystems">
        <title>Genome- and Community-Level Interaction Insights into Carbon Utilization and Element Cycling Functions of Hydrothermarchaeota in Hydrothermal Sediment.</title>
        <authorList>
            <person name="Zhou Z."/>
            <person name="Liu Y."/>
            <person name="Xu W."/>
            <person name="Pan J."/>
            <person name="Luo Z.H."/>
            <person name="Li M."/>
        </authorList>
    </citation>
    <scope>NUCLEOTIDE SEQUENCE [LARGE SCALE GENOMIC DNA]</scope>
    <source>
        <strain evidence="1">SpSt-648</strain>
    </source>
</reference>
<dbReference type="AlphaFoldDB" id="A0A7C4NRA3"/>
<sequence>MKIIKYSSIAGSLRISVELSSVEASVISSIIGSDICRSRDRLVSLPLLDRYLTPMSIVQLIERDRIRSTGCIAVLTMPEDSIELLCSTAVKSDMIFQCISNFINVLSDYIRRIYDMIFFEETKQNQL</sequence>
<gene>
    <name evidence="1" type="ORF">ENU20_03960</name>
</gene>
<comment type="caution">
    <text evidence="1">The sequence shown here is derived from an EMBL/GenBank/DDBJ whole genome shotgun (WGS) entry which is preliminary data.</text>
</comment>
<protein>
    <submittedName>
        <fullName evidence="1">Uncharacterized protein</fullName>
    </submittedName>
</protein>
<name>A0A7C4NRA3_STAMA</name>
<evidence type="ECO:0000313" key="1">
    <source>
        <dbReference type="EMBL" id="HGQ74213.1"/>
    </source>
</evidence>
<proteinExistence type="predicted"/>